<evidence type="ECO:0000256" key="3">
    <source>
        <dbReference type="ARBA" id="ARBA00008281"/>
    </source>
</evidence>
<keyword evidence="9 10" id="KW-0472">Membrane</keyword>
<evidence type="ECO:0000313" key="13">
    <source>
        <dbReference type="Proteomes" id="UP000184079"/>
    </source>
</evidence>
<keyword evidence="12" id="KW-0282">Flagellum</keyword>
<keyword evidence="12" id="KW-0966">Cell projection</keyword>
<comment type="similarity">
    <text evidence="3 10">Belongs to the FliL family.</text>
</comment>
<name>A0A1M5N7W4_9BACI</name>
<dbReference type="Proteomes" id="UP000184079">
    <property type="component" value="Unassembled WGS sequence"/>
</dbReference>
<feature type="transmembrane region" description="Helical" evidence="10">
    <location>
        <begin position="7"/>
        <end position="29"/>
    </location>
</feature>
<dbReference type="GO" id="GO:0071973">
    <property type="term" value="P:bacterial-type flagellum-dependent cell motility"/>
    <property type="evidence" value="ECO:0007669"/>
    <property type="project" value="InterPro"/>
</dbReference>
<keyword evidence="6 10" id="KW-0812">Transmembrane</keyword>
<dbReference type="AlphaFoldDB" id="A0A1M5N7W4"/>
<keyword evidence="12" id="KW-0969">Cilium</keyword>
<evidence type="ECO:0000256" key="4">
    <source>
        <dbReference type="ARBA" id="ARBA00022475"/>
    </source>
</evidence>
<keyword evidence="4 10" id="KW-1003">Cell membrane</keyword>
<evidence type="ECO:0000256" key="7">
    <source>
        <dbReference type="ARBA" id="ARBA00022779"/>
    </source>
</evidence>
<gene>
    <name evidence="12" type="ORF">SAMN05421807_10296</name>
</gene>
<dbReference type="OrthoDB" id="2381796at2"/>
<evidence type="ECO:0000256" key="6">
    <source>
        <dbReference type="ARBA" id="ARBA00022692"/>
    </source>
</evidence>
<dbReference type="EMBL" id="FQXD01000002">
    <property type="protein sequence ID" value="SHG85588.1"/>
    <property type="molecule type" value="Genomic_DNA"/>
</dbReference>
<dbReference type="RefSeq" id="WP_073005072.1">
    <property type="nucleotide sequence ID" value="NZ_FQXD01000002.1"/>
</dbReference>
<dbReference type="GO" id="GO:0006935">
    <property type="term" value="P:chemotaxis"/>
    <property type="evidence" value="ECO:0007669"/>
    <property type="project" value="UniProtKB-KW"/>
</dbReference>
<proteinExistence type="inferred from homology"/>
<comment type="function">
    <text evidence="1 10">Controls the rotational direction of flagella during chemotaxis.</text>
</comment>
<dbReference type="GO" id="GO:0009425">
    <property type="term" value="C:bacterial-type flagellum basal body"/>
    <property type="evidence" value="ECO:0007669"/>
    <property type="project" value="InterPro"/>
</dbReference>
<sequence>MNKLVKTMLTSLTVILIIGISAFVVVQYVNSDEQSGKTSSIDKMEEYSYETPEITTDLKDGSFVRIQFQIITDGKDAKKEIEKRDFQLKNILIKELATLEEKDFQSELDDLEKHVKTKLNEVMTTGKITDVYTISKILQ</sequence>
<evidence type="ECO:0000256" key="1">
    <source>
        <dbReference type="ARBA" id="ARBA00002254"/>
    </source>
</evidence>
<dbReference type="GO" id="GO:0005886">
    <property type="term" value="C:plasma membrane"/>
    <property type="evidence" value="ECO:0007669"/>
    <property type="project" value="UniProtKB-SubCell"/>
</dbReference>
<keyword evidence="5 10" id="KW-0145">Chemotaxis</keyword>
<feature type="coiled-coil region" evidence="11">
    <location>
        <begin position="94"/>
        <end position="121"/>
    </location>
</feature>
<organism evidence="12 13">
    <name type="scientific">Virgibacillus chiguensis</name>
    <dbReference type="NCBI Taxonomy" id="411959"/>
    <lineage>
        <taxon>Bacteria</taxon>
        <taxon>Bacillati</taxon>
        <taxon>Bacillota</taxon>
        <taxon>Bacilli</taxon>
        <taxon>Bacillales</taxon>
        <taxon>Bacillaceae</taxon>
        <taxon>Virgibacillus</taxon>
    </lineage>
</organism>
<keyword evidence="11" id="KW-0175">Coiled coil</keyword>
<dbReference type="InterPro" id="IPR005503">
    <property type="entry name" value="FliL"/>
</dbReference>
<keyword evidence="7 10" id="KW-0283">Flagellar rotation</keyword>
<keyword evidence="8 10" id="KW-1133">Transmembrane helix</keyword>
<keyword evidence="13" id="KW-1185">Reference proteome</keyword>
<protein>
    <recommendedName>
        <fullName evidence="10">Flagellar protein FliL</fullName>
    </recommendedName>
</protein>
<evidence type="ECO:0000256" key="5">
    <source>
        <dbReference type="ARBA" id="ARBA00022500"/>
    </source>
</evidence>
<evidence type="ECO:0000256" key="8">
    <source>
        <dbReference type="ARBA" id="ARBA00022989"/>
    </source>
</evidence>
<evidence type="ECO:0000256" key="10">
    <source>
        <dbReference type="RuleBase" id="RU364125"/>
    </source>
</evidence>
<evidence type="ECO:0000256" key="9">
    <source>
        <dbReference type="ARBA" id="ARBA00023136"/>
    </source>
</evidence>
<evidence type="ECO:0000256" key="2">
    <source>
        <dbReference type="ARBA" id="ARBA00004162"/>
    </source>
</evidence>
<reference evidence="13" key="1">
    <citation type="submission" date="2016-11" db="EMBL/GenBank/DDBJ databases">
        <authorList>
            <person name="Varghese N."/>
            <person name="Submissions S."/>
        </authorList>
    </citation>
    <scope>NUCLEOTIDE SEQUENCE [LARGE SCALE GENOMIC DNA]</scope>
    <source>
        <strain evidence="13">CGMCC 1.6496</strain>
    </source>
</reference>
<dbReference type="NCBIfam" id="NF005826">
    <property type="entry name" value="PRK07718.1"/>
    <property type="match status" value="1"/>
</dbReference>
<comment type="subcellular location">
    <subcellularLocation>
        <location evidence="2">Cell membrane</location>
        <topology evidence="2">Single-pass membrane protein</topology>
    </subcellularLocation>
</comment>
<evidence type="ECO:0000256" key="11">
    <source>
        <dbReference type="SAM" id="Coils"/>
    </source>
</evidence>
<dbReference type="Pfam" id="PF03748">
    <property type="entry name" value="FliL"/>
    <property type="match status" value="1"/>
</dbReference>
<accession>A0A1M5N7W4</accession>
<evidence type="ECO:0000313" key="12">
    <source>
        <dbReference type="EMBL" id="SHG85588.1"/>
    </source>
</evidence>